<keyword evidence="4 10" id="KW-0812">Transmembrane</keyword>
<dbReference type="GO" id="GO:0012505">
    <property type="term" value="C:endomembrane system"/>
    <property type="evidence" value="ECO:0007669"/>
    <property type="project" value="UniProtKB-SubCell"/>
</dbReference>
<keyword evidence="14" id="KW-1185">Reference proteome</keyword>
<comment type="caution">
    <text evidence="13">The sequence shown here is derived from an EMBL/GenBank/DDBJ whole genome shotgun (WGS) entry which is preliminary data.</text>
</comment>
<name>A0A1D1UBY3_RAMVA</name>
<keyword evidence="9 10" id="KW-0472">Membrane</keyword>
<dbReference type="PROSITE" id="PS50929">
    <property type="entry name" value="ABC_TM1F"/>
    <property type="match status" value="1"/>
</dbReference>
<protein>
    <submittedName>
        <fullName evidence="13">Uncharacterized protein</fullName>
    </submittedName>
</protein>
<feature type="transmembrane region" description="Helical" evidence="10">
    <location>
        <begin position="329"/>
        <end position="346"/>
    </location>
</feature>
<dbReference type="OrthoDB" id="6500128at2759"/>
<feature type="transmembrane region" description="Helical" evidence="10">
    <location>
        <begin position="204"/>
        <end position="228"/>
    </location>
</feature>
<accession>A0A1D1UBY3</accession>
<dbReference type="GO" id="GO:0140359">
    <property type="term" value="F:ABC-type transporter activity"/>
    <property type="evidence" value="ECO:0007669"/>
    <property type="project" value="InterPro"/>
</dbReference>
<evidence type="ECO:0000313" key="13">
    <source>
        <dbReference type="EMBL" id="GAU87186.1"/>
    </source>
</evidence>
<dbReference type="AlphaFoldDB" id="A0A1D1UBY3"/>
<dbReference type="CDD" id="cd03244">
    <property type="entry name" value="ABCC_MRP_domain2"/>
    <property type="match status" value="1"/>
</dbReference>
<organism evidence="13 14">
    <name type="scientific">Ramazzottius varieornatus</name>
    <name type="common">Water bear</name>
    <name type="synonym">Tardigrade</name>
    <dbReference type="NCBI Taxonomy" id="947166"/>
    <lineage>
        <taxon>Eukaryota</taxon>
        <taxon>Metazoa</taxon>
        <taxon>Ecdysozoa</taxon>
        <taxon>Tardigrada</taxon>
        <taxon>Eutardigrada</taxon>
        <taxon>Parachela</taxon>
        <taxon>Hypsibioidea</taxon>
        <taxon>Ramazzottiidae</taxon>
        <taxon>Ramazzottius</taxon>
    </lineage>
</organism>
<dbReference type="Pfam" id="PF00005">
    <property type="entry name" value="ABC_tran"/>
    <property type="match status" value="2"/>
</dbReference>
<dbReference type="GO" id="GO:0005524">
    <property type="term" value="F:ATP binding"/>
    <property type="evidence" value="ECO:0007669"/>
    <property type="project" value="UniProtKB-KW"/>
</dbReference>
<keyword evidence="3" id="KW-0813">Transport</keyword>
<evidence type="ECO:0000256" key="2">
    <source>
        <dbReference type="ARBA" id="ARBA00009726"/>
    </source>
</evidence>
<comment type="subcellular location">
    <subcellularLocation>
        <location evidence="1">Endomembrane system</location>
        <topology evidence="1">Multi-pass membrane protein</topology>
    </subcellularLocation>
</comment>
<dbReference type="SUPFAM" id="SSF90123">
    <property type="entry name" value="ABC transporter transmembrane region"/>
    <property type="match status" value="1"/>
</dbReference>
<evidence type="ECO:0000256" key="1">
    <source>
        <dbReference type="ARBA" id="ARBA00004127"/>
    </source>
</evidence>
<dbReference type="InterPro" id="IPR003439">
    <property type="entry name" value="ABC_transporter-like_ATP-bd"/>
</dbReference>
<evidence type="ECO:0000259" key="11">
    <source>
        <dbReference type="PROSITE" id="PS50893"/>
    </source>
</evidence>
<dbReference type="PANTHER" id="PTHR24223">
    <property type="entry name" value="ATP-BINDING CASSETTE SUB-FAMILY C"/>
    <property type="match status" value="1"/>
</dbReference>
<reference evidence="13 14" key="1">
    <citation type="journal article" date="2016" name="Nat. Commun.">
        <title>Extremotolerant tardigrade genome and improved radiotolerance of human cultured cells by tardigrade-unique protein.</title>
        <authorList>
            <person name="Hashimoto T."/>
            <person name="Horikawa D.D."/>
            <person name="Saito Y."/>
            <person name="Kuwahara H."/>
            <person name="Kozuka-Hata H."/>
            <person name="Shin-I T."/>
            <person name="Minakuchi Y."/>
            <person name="Ohishi K."/>
            <person name="Motoyama A."/>
            <person name="Aizu T."/>
            <person name="Enomoto A."/>
            <person name="Kondo K."/>
            <person name="Tanaka S."/>
            <person name="Hara Y."/>
            <person name="Koshikawa S."/>
            <person name="Sagara H."/>
            <person name="Miura T."/>
            <person name="Yokobori S."/>
            <person name="Miyagawa K."/>
            <person name="Suzuki Y."/>
            <person name="Kubo T."/>
            <person name="Oyama M."/>
            <person name="Kohara Y."/>
            <person name="Fujiyama A."/>
            <person name="Arakawa K."/>
            <person name="Katayama T."/>
            <person name="Toyoda A."/>
            <person name="Kunieda T."/>
        </authorList>
    </citation>
    <scope>NUCLEOTIDE SEQUENCE [LARGE SCALE GENOMIC DNA]</scope>
    <source>
        <strain evidence="13 14">YOKOZUNA-1</strain>
    </source>
</reference>
<evidence type="ECO:0000256" key="3">
    <source>
        <dbReference type="ARBA" id="ARBA00022448"/>
    </source>
</evidence>
<dbReference type="PROSITE" id="PS50893">
    <property type="entry name" value="ABC_TRANSPORTER_2"/>
    <property type="match status" value="1"/>
</dbReference>
<feature type="domain" description="ABC transmembrane type-1" evidence="12">
    <location>
        <begin position="208"/>
        <end position="496"/>
    </location>
</feature>
<dbReference type="PANTHER" id="PTHR24223:SF415">
    <property type="entry name" value="FI20190P1"/>
    <property type="match status" value="1"/>
</dbReference>
<dbReference type="FunFam" id="1.20.1560.10:FF:000013">
    <property type="entry name" value="ABC transporter C family member 2"/>
    <property type="match status" value="1"/>
</dbReference>
<keyword evidence="8 10" id="KW-1133">Transmembrane helix</keyword>
<dbReference type="InterPro" id="IPR036640">
    <property type="entry name" value="ABC1_TM_sf"/>
</dbReference>
<dbReference type="SUPFAM" id="SSF52540">
    <property type="entry name" value="P-loop containing nucleoside triphosphate hydrolases"/>
    <property type="match status" value="2"/>
</dbReference>
<evidence type="ECO:0000256" key="8">
    <source>
        <dbReference type="ARBA" id="ARBA00022989"/>
    </source>
</evidence>
<feature type="transmembrane region" description="Helical" evidence="10">
    <location>
        <begin position="352"/>
        <end position="369"/>
    </location>
</feature>
<evidence type="ECO:0000256" key="10">
    <source>
        <dbReference type="SAM" id="Phobius"/>
    </source>
</evidence>
<dbReference type="SMART" id="SM00382">
    <property type="entry name" value="AAA"/>
    <property type="match status" value="1"/>
</dbReference>
<sequence>MKTMVDFVFLKGINLSGGQKMRVTLARAVYADADIIILDDPLAAVDAHVGQHIFEHVIGPNGMLQGKTRIFVTNAVNWLPQTDQVVHVEQGRICSIGRYEDLVETDELFRSYLQDSQVDVSEAAGHHHHGANAALTQPTNHLAPYATEADADPRKATPIDGTELRTATKKRHGKETTKLIGVEEFRDGGVTWQTYKLLARNMTYWMVAIVLVGYALGSAFFLVSNTWIGTLTTHNYTLADGSVDQRYKGFGLAIYAVFILAQLIFVAFGLWGVSYGIIKAGRSLHNSMLQRLIRSPMSYFDTTPLGRILNRFSKDIDTIDLTVPSYMRYFLNAFFLSMAFAFLIMIEIPLTIVFVVPLMAALYLVKLFYQKTAMQLTRIDAMKRAPLISSLQQSFAGSNVIVATGNSNRFIAESHQKVDELTAVIHLSNGASQWLAFNSLIITNILTTVVGLLAVFGRDNLPFGKEAASVGLALTSTVAFNIIVQWLVQNLCDLEQSLLSTERIRDYSDAPIEAPAVIPDNRPPPKWPYQGKITFTNYEARYRPGLDLVLRGVNVTIAPGEKIGVVGRTASGKSSLTLALLRIIEPASGSISIDGTDISKIGLHDLRSRITIIPQESALFSGSLRLNIDPTEEADDQQIWDALQSSRLKAFFQNSPHGLNTPISEGGSNLSVGQRQLMCLARALLRRSKILILDEATAAIDFETDQFVQEVVRKEFADETVISIAHRIHTIMDCDRVLVMDAGRIVEFDSPATLLDKHDSLFYQLAKTAGAI</sequence>
<feature type="transmembrane region" description="Helical" evidence="10">
    <location>
        <begin position="435"/>
        <end position="456"/>
    </location>
</feature>
<evidence type="ECO:0000256" key="7">
    <source>
        <dbReference type="ARBA" id="ARBA00022840"/>
    </source>
</evidence>
<dbReference type="FunFam" id="3.40.50.300:FF:000074">
    <property type="entry name" value="Multidrug resistance-associated protein 5 isoform 1"/>
    <property type="match status" value="1"/>
</dbReference>
<keyword evidence="6" id="KW-0547">Nucleotide-binding</keyword>
<dbReference type="Gene3D" id="1.20.1560.10">
    <property type="entry name" value="ABC transporter type 1, transmembrane domain"/>
    <property type="match status" value="1"/>
</dbReference>
<proteinExistence type="inferred from homology"/>
<dbReference type="InterPro" id="IPR003593">
    <property type="entry name" value="AAA+_ATPase"/>
</dbReference>
<evidence type="ECO:0000259" key="12">
    <source>
        <dbReference type="PROSITE" id="PS50929"/>
    </source>
</evidence>
<dbReference type="PROSITE" id="PS00211">
    <property type="entry name" value="ABC_TRANSPORTER_1"/>
    <property type="match status" value="1"/>
</dbReference>
<comment type="similarity">
    <text evidence="2">Belongs to the ABC transporter superfamily. ABCC family. Conjugate transporter (TC 3.A.1.208) subfamily.</text>
</comment>
<evidence type="ECO:0000313" key="14">
    <source>
        <dbReference type="Proteomes" id="UP000186922"/>
    </source>
</evidence>
<dbReference type="STRING" id="947166.A0A1D1UBY3"/>
<dbReference type="Proteomes" id="UP000186922">
    <property type="component" value="Unassembled WGS sequence"/>
</dbReference>
<dbReference type="InterPro" id="IPR011527">
    <property type="entry name" value="ABC1_TM_dom"/>
</dbReference>
<keyword evidence="5" id="KW-0677">Repeat</keyword>
<evidence type="ECO:0000256" key="9">
    <source>
        <dbReference type="ARBA" id="ARBA00023136"/>
    </source>
</evidence>
<dbReference type="EMBL" id="BDGG01000001">
    <property type="protein sequence ID" value="GAU87186.1"/>
    <property type="molecule type" value="Genomic_DNA"/>
</dbReference>
<dbReference type="Gene3D" id="3.40.50.300">
    <property type="entry name" value="P-loop containing nucleotide triphosphate hydrolases"/>
    <property type="match status" value="2"/>
</dbReference>
<dbReference type="GO" id="GO:0016020">
    <property type="term" value="C:membrane"/>
    <property type="evidence" value="ECO:0007669"/>
    <property type="project" value="InterPro"/>
</dbReference>
<evidence type="ECO:0000256" key="6">
    <source>
        <dbReference type="ARBA" id="ARBA00022741"/>
    </source>
</evidence>
<dbReference type="GO" id="GO:0016887">
    <property type="term" value="F:ATP hydrolysis activity"/>
    <property type="evidence" value="ECO:0007669"/>
    <property type="project" value="InterPro"/>
</dbReference>
<keyword evidence="7" id="KW-0067">ATP-binding</keyword>
<feature type="domain" description="ABC transporter" evidence="11">
    <location>
        <begin position="533"/>
        <end position="767"/>
    </location>
</feature>
<feature type="transmembrane region" description="Helical" evidence="10">
    <location>
        <begin position="252"/>
        <end position="278"/>
    </location>
</feature>
<dbReference type="InterPro" id="IPR027417">
    <property type="entry name" value="P-loop_NTPase"/>
</dbReference>
<dbReference type="InterPro" id="IPR050173">
    <property type="entry name" value="ABC_transporter_C-like"/>
</dbReference>
<dbReference type="InterPro" id="IPR017871">
    <property type="entry name" value="ABC_transporter-like_CS"/>
</dbReference>
<dbReference type="Pfam" id="PF00664">
    <property type="entry name" value="ABC_membrane"/>
    <property type="match status" value="1"/>
</dbReference>
<evidence type="ECO:0000256" key="5">
    <source>
        <dbReference type="ARBA" id="ARBA00022737"/>
    </source>
</evidence>
<evidence type="ECO:0000256" key="4">
    <source>
        <dbReference type="ARBA" id="ARBA00022692"/>
    </source>
</evidence>
<gene>
    <name evidence="13" type="primary">RvY_00074</name>
    <name evidence="13" type="synonym">RvY_00074.2</name>
    <name evidence="13" type="ORF">RvY_00074-2</name>
</gene>